<keyword evidence="2" id="KW-1185">Reference proteome</keyword>
<gene>
    <name evidence="1" type="ORF">COLO4_21359</name>
</gene>
<dbReference type="AlphaFoldDB" id="A0A1R3ITR3"/>
<evidence type="ECO:0000313" key="2">
    <source>
        <dbReference type="Proteomes" id="UP000187203"/>
    </source>
</evidence>
<proteinExistence type="predicted"/>
<protein>
    <submittedName>
        <fullName evidence="1">Uncharacterized protein</fullName>
    </submittedName>
</protein>
<dbReference type="EMBL" id="AWUE01017648">
    <property type="protein sequence ID" value="OMO85954.1"/>
    <property type="molecule type" value="Genomic_DNA"/>
</dbReference>
<sequence length="66" mass="7321">MGIGNQLDEKGKVAVEEGGGWSFVSLTTNLRLLDNEMKEGGRRQQVRGDEVFRRIAQERGRSEAAS</sequence>
<dbReference type="Proteomes" id="UP000187203">
    <property type="component" value="Unassembled WGS sequence"/>
</dbReference>
<comment type="caution">
    <text evidence="1">The sequence shown here is derived from an EMBL/GenBank/DDBJ whole genome shotgun (WGS) entry which is preliminary data.</text>
</comment>
<organism evidence="1 2">
    <name type="scientific">Corchorus olitorius</name>
    <dbReference type="NCBI Taxonomy" id="93759"/>
    <lineage>
        <taxon>Eukaryota</taxon>
        <taxon>Viridiplantae</taxon>
        <taxon>Streptophyta</taxon>
        <taxon>Embryophyta</taxon>
        <taxon>Tracheophyta</taxon>
        <taxon>Spermatophyta</taxon>
        <taxon>Magnoliopsida</taxon>
        <taxon>eudicotyledons</taxon>
        <taxon>Gunneridae</taxon>
        <taxon>Pentapetalae</taxon>
        <taxon>rosids</taxon>
        <taxon>malvids</taxon>
        <taxon>Malvales</taxon>
        <taxon>Malvaceae</taxon>
        <taxon>Grewioideae</taxon>
        <taxon>Apeibeae</taxon>
        <taxon>Corchorus</taxon>
    </lineage>
</organism>
<accession>A0A1R3ITR3</accession>
<evidence type="ECO:0000313" key="1">
    <source>
        <dbReference type="EMBL" id="OMO85954.1"/>
    </source>
</evidence>
<reference evidence="2" key="1">
    <citation type="submission" date="2013-09" db="EMBL/GenBank/DDBJ databases">
        <title>Corchorus olitorius genome sequencing.</title>
        <authorList>
            <person name="Alam M."/>
            <person name="Haque M.S."/>
            <person name="Islam M.S."/>
            <person name="Emdad E.M."/>
            <person name="Islam M.M."/>
            <person name="Ahmed B."/>
            <person name="Halim A."/>
            <person name="Hossen Q.M.M."/>
            <person name="Hossain M.Z."/>
            <person name="Ahmed R."/>
            <person name="Khan M.M."/>
            <person name="Islam R."/>
            <person name="Rashid M.M."/>
            <person name="Khan S.A."/>
            <person name="Rahman M.S."/>
            <person name="Alam M."/>
            <person name="Yahiya A.S."/>
            <person name="Khan M.S."/>
            <person name="Azam M.S."/>
            <person name="Haque T."/>
            <person name="Lashkar M.Z.H."/>
            <person name="Akhand A.I."/>
            <person name="Morshed G."/>
            <person name="Roy S."/>
            <person name="Uddin K.S."/>
            <person name="Rabeya T."/>
            <person name="Hossain A.S."/>
            <person name="Chowdhury A."/>
            <person name="Snigdha A.R."/>
            <person name="Mortoza M.S."/>
            <person name="Matin S.A."/>
            <person name="Hoque S.M.E."/>
            <person name="Islam M.K."/>
            <person name="Roy D.K."/>
            <person name="Haider R."/>
            <person name="Moosa M.M."/>
            <person name="Elias S.M."/>
            <person name="Hasan A.M."/>
            <person name="Jahan S."/>
            <person name="Shafiuddin M."/>
            <person name="Mahmood N."/>
            <person name="Shommy N.S."/>
        </authorList>
    </citation>
    <scope>NUCLEOTIDE SEQUENCE [LARGE SCALE GENOMIC DNA]</scope>
    <source>
        <strain evidence="2">cv. O-4</strain>
    </source>
</reference>
<name>A0A1R3ITR3_9ROSI</name>